<comment type="function">
    <text evidence="14 19">Joins adenosylcobinamide-GDP and alpha-ribazole to generate adenosylcobalamin (Ado-cobalamin). Also synthesizes adenosylcobalamin 5'-phosphate from adenosylcobinamide-GDP and alpha-ribazole 5'-phosphate.</text>
</comment>
<evidence type="ECO:0000256" key="9">
    <source>
        <dbReference type="ARBA" id="ARBA00022679"/>
    </source>
</evidence>
<dbReference type="RefSeq" id="WP_357779730.1">
    <property type="nucleotide sequence ID" value="NZ_JBFAKC010000001.1"/>
</dbReference>
<keyword evidence="7 19" id="KW-1003">Cell membrane</keyword>
<evidence type="ECO:0000256" key="6">
    <source>
        <dbReference type="ARBA" id="ARBA00015850"/>
    </source>
</evidence>
<accession>A0ABV3FM55</accession>
<feature type="transmembrane region" description="Helical" evidence="19">
    <location>
        <begin position="30"/>
        <end position="52"/>
    </location>
</feature>
<keyword evidence="13 19" id="KW-0472">Membrane</keyword>
<keyword evidence="21" id="KW-1185">Reference proteome</keyword>
<dbReference type="Pfam" id="PF02654">
    <property type="entry name" value="CobS"/>
    <property type="match status" value="1"/>
</dbReference>
<feature type="transmembrane region" description="Helical" evidence="19">
    <location>
        <begin position="135"/>
        <end position="153"/>
    </location>
</feature>
<dbReference type="GO" id="GO:0051073">
    <property type="term" value="F:adenosylcobinamide-GDP ribazoletransferase activity"/>
    <property type="evidence" value="ECO:0007669"/>
    <property type="project" value="UniProtKB-EC"/>
</dbReference>
<keyword evidence="10 19" id="KW-0812">Transmembrane</keyword>
<comment type="catalytic activity">
    <reaction evidence="17 19">
        <text>alpha-ribazole + adenosylcob(III)inamide-GDP = adenosylcob(III)alamin + GMP + H(+)</text>
        <dbReference type="Rhea" id="RHEA:16049"/>
        <dbReference type="ChEBI" id="CHEBI:10329"/>
        <dbReference type="ChEBI" id="CHEBI:15378"/>
        <dbReference type="ChEBI" id="CHEBI:18408"/>
        <dbReference type="ChEBI" id="CHEBI:58115"/>
        <dbReference type="ChEBI" id="CHEBI:60487"/>
        <dbReference type="EC" id="2.7.8.26"/>
    </reaction>
</comment>
<evidence type="ECO:0000256" key="14">
    <source>
        <dbReference type="ARBA" id="ARBA00025228"/>
    </source>
</evidence>
<sequence length="249" mass="24833">MNGLRLAVSWLTVLPVRGPDDVDRNAAGRAIALAPVVGALLGAAAAGLLWLFTSVGASTLLAGLLVVVALAAATRGMHLDGLADTMDGLGSYGSPERAREIMKGGAAGPFGVAAIVFVVGLQALSFAALADHERWYAVALAVALGRTLVVLACRRGAPAAPGTGFGALVADTQSPVTAALWTTAGVAAAIFAVPERAWLGPLVVLVAVGAATVLVRHTARRFGGLSGDVLGAVVEISVAISAIGFSLAL</sequence>
<evidence type="ECO:0000256" key="13">
    <source>
        <dbReference type="ARBA" id="ARBA00023136"/>
    </source>
</evidence>
<evidence type="ECO:0000256" key="4">
    <source>
        <dbReference type="ARBA" id="ARBA00010561"/>
    </source>
</evidence>
<organism evidence="20 21">
    <name type="scientific">Nocardia aurea</name>
    <dbReference type="NCBI Taxonomy" id="2144174"/>
    <lineage>
        <taxon>Bacteria</taxon>
        <taxon>Bacillati</taxon>
        <taxon>Actinomycetota</taxon>
        <taxon>Actinomycetes</taxon>
        <taxon>Mycobacteriales</taxon>
        <taxon>Nocardiaceae</taxon>
        <taxon>Nocardia</taxon>
    </lineage>
</organism>
<dbReference type="EMBL" id="JBFAKC010000001">
    <property type="protein sequence ID" value="MEV0706497.1"/>
    <property type="molecule type" value="Genomic_DNA"/>
</dbReference>
<evidence type="ECO:0000256" key="19">
    <source>
        <dbReference type="HAMAP-Rule" id="MF_00719"/>
    </source>
</evidence>
<evidence type="ECO:0000256" key="11">
    <source>
        <dbReference type="ARBA" id="ARBA00022842"/>
    </source>
</evidence>
<comment type="cofactor">
    <cofactor evidence="1 19">
        <name>Mg(2+)</name>
        <dbReference type="ChEBI" id="CHEBI:18420"/>
    </cofactor>
</comment>
<dbReference type="HAMAP" id="MF_00719">
    <property type="entry name" value="CobS"/>
    <property type="match status" value="1"/>
</dbReference>
<evidence type="ECO:0000256" key="12">
    <source>
        <dbReference type="ARBA" id="ARBA00022989"/>
    </source>
</evidence>
<dbReference type="EC" id="2.7.8.26" evidence="5 19"/>
<evidence type="ECO:0000256" key="17">
    <source>
        <dbReference type="ARBA" id="ARBA00048623"/>
    </source>
</evidence>
<evidence type="ECO:0000256" key="18">
    <source>
        <dbReference type="ARBA" id="ARBA00049504"/>
    </source>
</evidence>
<dbReference type="PANTHER" id="PTHR34148:SF1">
    <property type="entry name" value="ADENOSYLCOBINAMIDE-GDP RIBAZOLETRANSFERASE"/>
    <property type="match status" value="1"/>
</dbReference>
<evidence type="ECO:0000256" key="2">
    <source>
        <dbReference type="ARBA" id="ARBA00004651"/>
    </source>
</evidence>
<feature type="transmembrane region" description="Helical" evidence="19">
    <location>
        <begin position="198"/>
        <end position="217"/>
    </location>
</feature>
<gene>
    <name evidence="19" type="primary">cobS</name>
    <name evidence="20" type="ORF">AB0I48_02940</name>
</gene>
<name>A0ABV3FM55_9NOCA</name>
<comment type="catalytic activity">
    <reaction evidence="18 19">
        <text>alpha-ribazole 5'-phosphate + adenosylcob(III)inamide-GDP = adenosylcob(III)alamin 5'-phosphate + GMP + H(+)</text>
        <dbReference type="Rhea" id="RHEA:23560"/>
        <dbReference type="ChEBI" id="CHEBI:15378"/>
        <dbReference type="ChEBI" id="CHEBI:57918"/>
        <dbReference type="ChEBI" id="CHEBI:58115"/>
        <dbReference type="ChEBI" id="CHEBI:60487"/>
        <dbReference type="ChEBI" id="CHEBI:60493"/>
        <dbReference type="EC" id="2.7.8.26"/>
    </reaction>
</comment>
<dbReference type="PANTHER" id="PTHR34148">
    <property type="entry name" value="ADENOSYLCOBINAMIDE-GDP RIBAZOLETRANSFERASE"/>
    <property type="match status" value="1"/>
</dbReference>
<keyword evidence="11 19" id="KW-0460">Magnesium</keyword>
<keyword evidence="12 19" id="KW-1133">Transmembrane helix</keyword>
<dbReference type="InterPro" id="IPR003805">
    <property type="entry name" value="CobS"/>
</dbReference>
<evidence type="ECO:0000256" key="7">
    <source>
        <dbReference type="ARBA" id="ARBA00022475"/>
    </source>
</evidence>
<evidence type="ECO:0000313" key="21">
    <source>
        <dbReference type="Proteomes" id="UP001551695"/>
    </source>
</evidence>
<dbReference type="Proteomes" id="UP001551695">
    <property type="component" value="Unassembled WGS sequence"/>
</dbReference>
<dbReference type="NCBIfam" id="NF001279">
    <property type="entry name" value="PRK00235.2-1"/>
    <property type="match status" value="1"/>
</dbReference>
<evidence type="ECO:0000256" key="1">
    <source>
        <dbReference type="ARBA" id="ARBA00001946"/>
    </source>
</evidence>
<comment type="subcellular location">
    <subcellularLocation>
        <location evidence="2 19">Cell membrane</location>
        <topology evidence="2 19">Multi-pass membrane protein</topology>
    </subcellularLocation>
</comment>
<evidence type="ECO:0000256" key="15">
    <source>
        <dbReference type="ARBA" id="ARBA00032605"/>
    </source>
</evidence>
<proteinExistence type="inferred from homology"/>
<feature type="transmembrane region" description="Helical" evidence="19">
    <location>
        <begin position="107"/>
        <end position="129"/>
    </location>
</feature>
<evidence type="ECO:0000313" key="20">
    <source>
        <dbReference type="EMBL" id="MEV0706497.1"/>
    </source>
</evidence>
<evidence type="ECO:0000256" key="10">
    <source>
        <dbReference type="ARBA" id="ARBA00022692"/>
    </source>
</evidence>
<reference evidence="20 21" key="1">
    <citation type="submission" date="2024-06" db="EMBL/GenBank/DDBJ databases">
        <title>The Natural Products Discovery Center: Release of the First 8490 Sequenced Strains for Exploring Actinobacteria Biosynthetic Diversity.</title>
        <authorList>
            <person name="Kalkreuter E."/>
            <person name="Kautsar S.A."/>
            <person name="Yang D."/>
            <person name="Bader C.D."/>
            <person name="Teijaro C.N."/>
            <person name="Fluegel L."/>
            <person name="Davis C.M."/>
            <person name="Simpson J.R."/>
            <person name="Lauterbach L."/>
            <person name="Steele A.D."/>
            <person name="Gui C."/>
            <person name="Meng S."/>
            <person name="Li G."/>
            <person name="Viehrig K."/>
            <person name="Ye F."/>
            <person name="Su P."/>
            <person name="Kiefer A.F."/>
            <person name="Nichols A."/>
            <person name="Cepeda A.J."/>
            <person name="Yan W."/>
            <person name="Fan B."/>
            <person name="Jiang Y."/>
            <person name="Adhikari A."/>
            <person name="Zheng C.-J."/>
            <person name="Schuster L."/>
            <person name="Cowan T.M."/>
            <person name="Smanski M.J."/>
            <person name="Chevrette M.G."/>
            <person name="De Carvalho L.P.S."/>
            <person name="Shen B."/>
        </authorList>
    </citation>
    <scope>NUCLEOTIDE SEQUENCE [LARGE SCALE GENOMIC DNA]</scope>
    <source>
        <strain evidence="20 21">NPDC050403</strain>
    </source>
</reference>
<keyword evidence="8 19" id="KW-0169">Cobalamin biosynthesis</keyword>
<protein>
    <recommendedName>
        <fullName evidence="6 19">Adenosylcobinamide-GDP ribazoletransferase</fullName>
        <ecNumber evidence="5 19">2.7.8.26</ecNumber>
    </recommendedName>
    <alternativeName>
        <fullName evidence="16 19">Cobalamin synthase</fullName>
    </alternativeName>
    <alternativeName>
        <fullName evidence="15 19">Cobalamin-5'-phosphate synthase</fullName>
    </alternativeName>
</protein>
<evidence type="ECO:0000256" key="5">
    <source>
        <dbReference type="ARBA" id="ARBA00013200"/>
    </source>
</evidence>
<feature type="transmembrane region" description="Helical" evidence="19">
    <location>
        <begin position="229"/>
        <end position="248"/>
    </location>
</feature>
<keyword evidence="9 19" id="KW-0808">Transferase</keyword>
<feature type="transmembrane region" description="Helical" evidence="19">
    <location>
        <begin position="58"/>
        <end position="77"/>
    </location>
</feature>
<evidence type="ECO:0000256" key="16">
    <source>
        <dbReference type="ARBA" id="ARBA00032853"/>
    </source>
</evidence>
<feature type="transmembrane region" description="Helical" evidence="19">
    <location>
        <begin position="174"/>
        <end position="192"/>
    </location>
</feature>
<comment type="caution">
    <text evidence="20">The sequence shown here is derived from an EMBL/GenBank/DDBJ whole genome shotgun (WGS) entry which is preliminary data.</text>
</comment>
<comment type="similarity">
    <text evidence="4 19">Belongs to the CobS family.</text>
</comment>
<dbReference type="NCBIfam" id="TIGR00317">
    <property type="entry name" value="cobS"/>
    <property type="match status" value="1"/>
</dbReference>
<evidence type="ECO:0000256" key="3">
    <source>
        <dbReference type="ARBA" id="ARBA00004663"/>
    </source>
</evidence>
<evidence type="ECO:0000256" key="8">
    <source>
        <dbReference type="ARBA" id="ARBA00022573"/>
    </source>
</evidence>
<comment type="pathway">
    <text evidence="3 19">Cofactor biosynthesis; adenosylcobalamin biosynthesis; adenosylcobalamin from cob(II)yrinate a,c-diamide: step 7/7.</text>
</comment>